<dbReference type="FunFam" id="3.90.950.10:FF:000008">
    <property type="entry name" value="Maf-like protein, expressed"/>
    <property type="match status" value="1"/>
</dbReference>
<keyword evidence="3" id="KW-1185">Reference proteome</keyword>
<evidence type="ECO:0000313" key="2">
    <source>
        <dbReference type="EMBL" id="KYQ90139.1"/>
    </source>
</evidence>
<comment type="caution">
    <text evidence="2">The sequence shown here is derived from an EMBL/GenBank/DDBJ whole genome shotgun (WGS) entry which is preliminary data.</text>
</comment>
<dbReference type="Gene3D" id="3.90.950.10">
    <property type="match status" value="1"/>
</dbReference>
<dbReference type="OMA" id="EEVCGFC"/>
<dbReference type="AlphaFoldDB" id="A0A151Z847"/>
<dbReference type="InParanoid" id="A0A151Z847"/>
<dbReference type="Pfam" id="PF02545">
    <property type="entry name" value="Maf"/>
    <property type="match status" value="1"/>
</dbReference>
<sequence>MEESEIKNIKNLILGSSSIWRKKVLEDLGFTFKTISPDIDEKAIRDADPKKLTLLISRAKAQALIDRVKSEFGDNGGEGFILVCSDQVIVCNGVIREKPLSIKECKEYLSSYEHHPAVAVVSVVVVNTKTNKIVEGTETATQHFHKIPESRQDELIKQGDVLNCAGGFTVEHMSDVTDRLDGEIQTVMGLPKTLTLNLIKQAMC</sequence>
<dbReference type="HAMAP" id="MF_00528">
    <property type="entry name" value="Maf"/>
    <property type="match status" value="1"/>
</dbReference>
<name>A0A151Z847_TIELA</name>
<dbReference type="PANTHER" id="PTHR43213:SF4">
    <property type="entry name" value="7-METHYL-GTP PYROPHOSPHATASE"/>
    <property type="match status" value="1"/>
</dbReference>
<dbReference type="EMBL" id="LODT01000037">
    <property type="protein sequence ID" value="KYQ90139.1"/>
    <property type="molecule type" value="Genomic_DNA"/>
</dbReference>
<evidence type="ECO:0000256" key="1">
    <source>
        <dbReference type="ARBA" id="ARBA00022801"/>
    </source>
</evidence>
<organism evidence="2 3">
    <name type="scientific">Tieghemostelium lacteum</name>
    <name type="common">Slime mold</name>
    <name type="synonym">Dictyostelium lacteum</name>
    <dbReference type="NCBI Taxonomy" id="361077"/>
    <lineage>
        <taxon>Eukaryota</taxon>
        <taxon>Amoebozoa</taxon>
        <taxon>Evosea</taxon>
        <taxon>Eumycetozoa</taxon>
        <taxon>Dictyostelia</taxon>
        <taxon>Dictyosteliales</taxon>
        <taxon>Raperosteliaceae</taxon>
        <taxon>Tieghemostelium</taxon>
    </lineage>
</organism>
<dbReference type="GO" id="GO:0047429">
    <property type="term" value="F:nucleoside triphosphate diphosphatase activity"/>
    <property type="evidence" value="ECO:0007669"/>
    <property type="project" value="InterPro"/>
</dbReference>
<reference evidence="2 3" key="1">
    <citation type="submission" date="2015-12" db="EMBL/GenBank/DDBJ databases">
        <title>Dictyostelia acquired genes for synthesis and detection of signals that induce cell-type specialization by lateral gene transfer from prokaryotes.</title>
        <authorList>
            <person name="Gloeckner G."/>
            <person name="Schaap P."/>
        </authorList>
    </citation>
    <scope>NUCLEOTIDE SEQUENCE [LARGE SCALE GENOMIC DNA]</scope>
    <source>
        <strain evidence="2 3">TK</strain>
    </source>
</reference>
<dbReference type="InterPro" id="IPR003697">
    <property type="entry name" value="Maf-like"/>
</dbReference>
<proteinExistence type="inferred from homology"/>
<gene>
    <name evidence="2" type="ORF">DLAC_08727</name>
</gene>
<dbReference type="InterPro" id="IPR029001">
    <property type="entry name" value="ITPase-like_fam"/>
</dbReference>
<evidence type="ECO:0000313" key="3">
    <source>
        <dbReference type="Proteomes" id="UP000076078"/>
    </source>
</evidence>
<keyword evidence="1" id="KW-0378">Hydrolase</keyword>
<dbReference type="OrthoDB" id="10267058at2759"/>
<dbReference type="SUPFAM" id="SSF52972">
    <property type="entry name" value="ITPase-like"/>
    <property type="match status" value="1"/>
</dbReference>
<accession>A0A151Z847</accession>
<dbReference type="Proteomes" id="UP000076078">
    <property type="component" value="Unassembled WGS sequence"/>
</dbReference>
<protein>
    <submittedName>
        <fullName evidence="2">Maf family protein</fullName>
    </submittedName>
</protein>
<dbReference type="PANTHER" id="PTHR43213">
    <property type="entry name" value="BIFUNCTIONAL DTTP/UTP PYROPHOSPHATASE/METHYLTRANSFERASE PROTEIN-RELATED"/>
    <property type="match status" value="1"/>
</dbReference>
<dbReference type="PIRSF" id="PIRSF006305">
    <property type="entry name" value="Maf"/>
    <property type="match status" value="1"/>
</dbReference>